<dbReference type="EMBL" id="AYRZ02000012">
    <property type="protein sequence ID" value="PHT64990.1"/>
    <property type="molecule type" value="Genomic_DNA"/>
</dbReference>
<dbReference type="InterPro" id="IPR001360">
    <property type="entry name" value="Glyco_hydro_1"/>
</dbReference>
<gene>
    <name evidence="7" type="ORF">T459_29415</name>
</gene>
<dbReference type="Gene3D" id="3.20.20.80">
    <property type="entry name" value="Glycosidases"/>
    <property type="match status" value="1"/>
</dbReference>
<keyword evidence="2" id="KW-0017">Alkaloid metabolism</keyword>
<feature type="signal peptide" evidence="6">
    <location>
        <begin position="1"/>
        <end position="27"/>
    </location>
</feature>
<dbReference type="Gramene" id="PHT64990">
    <property type="protein sequence ID" value="PHT64990"/>
    <property type="gene ID" value="T459_29415"/>
</dbReference>
<dbReference type="PANTHER" id="PTHR10353">
    <property type="entry name" value="GLYCOSYL HYDROLASE"/>
    <property type="match status" value="1"/>
</dbReference>
<dbReference type="PRINTS" id="PR00131">
    <property type="entry name" value="GLHYDRLASE1"/>
</dbReference>
<keyword evidence="6" id="KW-0732">Signal</keyword>
<dbReference type="AlphaFoldDB" id="A0A2G2Y5I1"/>
<dbReference type="InterPro" id="IPR017853">
    <property type="entry name" value="GH"/>
</dbReference>
<dbReference type="STRING" id="4072.A0A2G2Y5I1"/>
<evidence type="ECO:0000313" key="7">
    <source>
        <dbReference type="EMBL" id="PHT64990.1"/>
    </source>
</evidence>
<dbReference type="Pfam" id="PF00232">
    <property type="entry name" value="Glyco_hydro_1"/>
    <property type="match status" value="1"/>
</dbReference>
<keyword evidence="4" id="KW-0326">Glycosidase</keyword>
<dbReference type="PANTHER" id="PTHR10353:SF310">
    <property type="entry name" value="BETA-GLUCOSIDASE 42"/>
    <property type="match status" value="1"/>
</dbReference>
<evidence type="ECO:0000256" key="3">
    <source>
        <dbReference type="ARBA" id="ARBA00022801"/>
    </source>
</evidence>
<feature type="chain" id="PRO_5013841328" evidence="6">
    <location>
        <begin position="28"/>
        <end position="478"/>
    </location>
</feature>
<dbReference type="FunFam" id="3.20.20.80:FF:000022">
    <property type="entry name" value="Beta-glucosidase 11"/>
    <property type="match status" value="1"/>
</dbReference>
<organism evidence="7 8">
    <name type="scientific">Capsicum annuum</name>
    <name type="common">Capsicum pepper</name>
    <dbReference type="NCBI Taxonomy" id="4072"/>
    <lineage>
        <taxon>Eukaryota</taxon>
        <taxon>Viridiplantae</taxon>
        <taxon>Streptophyta</taxon>
        <taxon>Embryophyta</taxon>
        <taxon>Tracheophyta</taxon>
        <taxon>Spermatophyta</taxon>
        <taxon>Magnoliopsida</taxon>
        <taxon>eudicotyledons</taxon>
        <taxon>Gunneridae</taxon>
        <taxon>Pentapetalae</taxon>
        <taxon>asterids</taxon>
        <taxon>lamiids</taxon>
        <taxon>Solanales</taxon>
        <taxon>Solanaceae</taxon>
        <taxon>Solanoideae</taxon>
        <taxon>Capsiceae</taxon>
        <taxon>Capsicum</taxon>
    </lineage>
</organism>
<comment type="similarity">
    <text evidence="1 5">Belongs to the glycosyl hydrolase 1 family.</text>
</comment>
<dbReference type="GO" id="GO:0008422">
    <property type="term" value="F:beta-glucosidase activity"/>
    <property type="evidence" value="ECO:0000318"/>
    <property type="project" value="GO_Central"/>
</dbReference>
<evidence type="ECO:0000256" key="4">
    <source>
        <dbReference type="ARBA" id="ARBA00023295"/>
    </source>
</evidence>
<keyword evidence="8" id="KW-1185">Reference proteome</keyword>
<keyword evidence="3" id="KW-0378">Hydrolase</keyword>
<evidence type="ECO:0000256" key="6">
    <source>
        <dbReference type="SAM" id="SignalP"/>
    </source>
</evidence>
<proteinExistence type="inferred from homology"/>
<evidence type="ECO:0000313" key="8">
    <source>
        <dbReference type="Proteomes" id="UP000222542"/>
    </source>
</evidence>
<dbReference type="SUPFAM" id="SSF51445">
    <property type="entry name" value="(Trans)glycosidases"/>
    <property type="match status" value="1"/>
</dbReference>
<dbReference type="OMA" id="HGSNDFY"/>
<evidence type="ECO:0000256" key="2">
    <source>
        <dbReference type="ARBA" id="ARBA00022589"/>
    </source>
</evidence>
<dbReference type="GO" id="GO:0005975">
    <property type="term" value="P:carbohydrate metabolic process"/>
    <property type="evidence" value="ECO:0007669"/>
    <property type="project" value="InterPro"/>
</dbReference>
<comment type="caution">
    <text evidence="7">The sequence shown here is derived from an EMBL/GenBank/DDBJ whole genome shotgun (WGS) entry which is preliminary data.</text>
</comment>
<sequence length="478" mass="54774">MFCFISHFVVSFCFFFGNFGMCGKVEGGSKEGGKGPSIWDSFSHTPGKICDGSTGDVAVDQYHRYKEDIELISKLGFKAYRFSISWSRIFPDGFGTKINYEGLKYYNDIIDALLERGIEPCVTLYHWDLPLNLQESFGGWLDEQTVKYFAIYAETCFASFGNRVKKWITVNEPLQTAVNGHCTRIHAPGRSESSSTEPFLVSHNQLLAHAEAVSIYRNKFKDDQGGEIGLVVDCEWPEPLSENLEDKTAATRRLDFQLGWYLDPIFFGDYPESMRERLGDRLPKFSQQDRELLKHSLDFIGLNHYTSKFVGHAANSLEENDFYKIQDVEIIAEWEGGEVIGEKAASSWLYIVPWGIRKVLNYIAERYGNPPVYITENGMDDEDEDTSPLHEMLDDKSRVSYFKAYLAAIHQAILDGANVRGYFAWSLLDNFEWNLGYTKRFGLIYVDFKNGLNRHLKSSAYWFMRFLKGGQVKHGKED</sequence>
<accession>A0A2G2Y5I1</accession>
<protein>
    <submittedName>
        <fullName evidence="7">Beta-glucosidase 42</fullName>
    </submittedName>
</protein>
<reference evidence="7 8" key="2">
    <citation type="journal article" date="2017" name="Genome Biol.">
        <title>New reference genome sequences of hot pepper reveal the massive evolution of plant disease-resistance genes by retroduplication.</title>
        <authorList>
            <person name="Kim S."/>
            <person name="Park J."/>
            <person name="Yeom S.I."/>
            <person name="Kim Y.M."/>
            <person name="Seo E."/>
            <person name="Kim K.T."/>
            <person name="Kim M.S."/>
            <person name="Lee J.M."/>
            <person name="Cheong K."/>
            <person name="Shin H.S."/>
            <person name="Kim S.B."/>
            <person name="Han K."/>
            <person name="Lee J."/>
            <person name="Park M."/>
            <person name="Lee H.A."/>
            <person name="Lee H.Y."/>
            <person name="Lee Y."/>
            <person name="Oh S."/>
            <person name="Lee J.H."/>
            <person name="Choi E."/>
            <person name="Choi E."/>
            <person name="Lee S.E."/>
            <person name="Jeon J."/>
            <person name="Kim H."/>
            <person name="Choi G."/>
            <person name="Song H."/>
            <person name="Lee J."/>
            <person name="Lee S.C."/>
            <person name="Kwon J.K."/>
            <person name="Lee H.Y."/>
            <person name="Koo N."/>
            <person name="Hong Y."/>
            <person name="Kim R.W."/>
            <person name="Kang W.H."/>
            <person name="Huh J.H."/>
            <person name="Kang B.C."/>
            <person name="Yang T.J."/>
            <person name="Lee Y.H."/>
            <person name="Bennetzen J.L."/>
            <person name="Choi D."/>
        </authorList>
    </citation>
    <scope>NUCLEOTIDE SEQUENCE [LARGE SCALE GENOMIC DNA]</scope>
    <source>
        <strain evidence="8">cv. CM334</strain>
    </source>
</reference>
<dbReference type="GO" id="GO:0009821">
    <property type="term" value="P:alkaloid biosynthetic process"/>
    <property type="evidence" value="ECO:0007669"/>
    <property type="project" value="UniProtKB-ARBA"/>
</dbReference>
<dbReference type="Proteomes" id="UP000222542">
    <property type="component" value="Unassembled WGS sequence"/>
</dbReference>
<evidence type="ECO:0000256" key="5">
    <source>
        <dbReference type="RuleBase" id="RU003690"/>
    </source>
</evidence>
<evidence type="ECO:0000256" key="1">
    <source>
        <dbReference type="ARBA" id="ARBA00010838"/>
    </source>
</evidence>
<name>A0A2G2Y5I1_CAPAN</name>
<reference evidence="7 8" key="1">
    <citation type="journal article" date="2014" name="Nat. Genet.">
        <title>Genome sequence of the hot pepper provides insights into the evolution of pungency in Capsicum species.</title>
        <authorList>
            <person name="Kim S."/>
            <person name="Park M."/>
            <person name="Yeom S.I."/>
            <person name="Kim Y.M."/>
            <person name="Lee J.M."/>
            <person name="Lee H.A."/>
            <person name="Seo E."/>
            <person name="Choi J."/>
            <person name="Cheong K."/>
            <person name="Kim K.T."/>
            <person name="Jung K."/>
            <person name="Lee G.W."/>
            <person name="Oh S.K."/>
            <person name="Bae C."/>
            <person name="Kim S.B."/>
            <person name="Lee H.Y."/>
            <person name="Kim S.Y."/>
            <person name="Kim M.S."/>
            <person name="Kang B.C."/>
            <person name="Jo Y.D."/>
            <person name="Yang H.B."/>
            <person name="Jeong H.J."/>
            <person name="Kang W.H."/>
            <person name="Kwon J.K."/>
            <person name="Shin C."/>
            <person name="Lim J.Y."/>
            <person name="Park J.H."/>
            <person name="Huh J.H."/>
            <person name="Kim J.S."/>
            <person name="Kim B.D."/>
            <person name="Cohen O."/>
            <person name="Paran I."/>
            <person name="Suh M.C."/>
            <person name="Lee S.B."/>
            <person name="Kim Y.K."/>
            <person name="Shin Y."/>
            <person name="Noh S.J."/>
            <person name="Park J."/>
            <person name="Seo Y.S."/>
            <person name="Kwon S.Y."/>
            <person name="Kim H.A."/>
            <person name="Park J.M."/>
            <person name="Kim H.J."/>
            <person name="Choi S.B."/>
            <person name="Bosland P.W."/>
            <person name="Reeves G."/>
            <person name="Jo S.H."/>
            <person name="Lee B.W."/>
            <person name="Cho H.T."/>
            <person name="Choi H.S."/>
            <person name="Lee M.S."/>
            <person name="Yu Y."/>
            <person name="Do Choi Y."/>
            <person name="Park B.S."/>
            <person name="van Deynze A."/>
            <person name="Ashrafi H."/>
            <person name="Hill T."/>
            <person name="Kim W.T."/>
            <person name="Pai H.S."/>
            <person name="Ahn H.K."/>
            <person name="Yeam I."/>
            <person name="Giovannoni J.J."/>
            <person name="Rose J.K."/>
            <person name="Sorensen I."/>
            <person name="Lee S.J."/>
            <person name="Kim R.W."/>
            <person name="Choi I.Y."/>
            <person name="Choi B.S."/>
            <person name="Lim J.S."/>
            <person name="Lee Y.H."/>
            <person name="Choi D."/>
        </authorList>
    </citation>
    <scope>NUCLEOTIDE SEQUENCE [LARGE SCALE GENOMIC DNA]</scope>
    <source>
        <strain evidence="8">cv. CM334</strain>
    </source>
</reference>